<evidence type="ECO:0000256" key="8">
    <source>
        <dbReference type="ARBA" id="ARBA00047599"/>
    </source>
</evidence>
<dbReference type="AlphaFoldDB" id="A0A137P9R0"/>
<evidence type="ECO:0000256" key="7">
    <source>
        <dbReference type="ARBA" id="ARBA00023027"/>
    </source>
</evidence>
<evidence type="ECO:0000313" key="12">
    <source>
        <dbReference type="EMBL" id="KXN71694.1"/>
    </source>
</evidence>
<accession>A0A137P9R0</accession>
<sequence length="439" mass="49535">MALLYIEDNREVVVILGTGWAGFNLIKKLNRKKYRVVVISPRDYFLFTTLLFGVATKSNPIRAARYPIMEYIKEAGEYIPGTCTKIDFKNKSLQYKPVANDSETQSSQPITLNFDKVIICVGQTPNSQEIEGVYEYALFMNQLEDAQKLYKAILNRFDEANSSSDDQVKREKLHFIVVGGGPTGVETVGELIDFLNNTMLTYYPQLRDKIKLSLFHKPDGVLTSFPTKLSNYTKNHLLKCGVNLISDKSVKQIQDDHVLLDDNTKLKYGLIVWAVGNKPLPLIDSLKDDIKIERGKILTNNNLQILDGNDHVLNPSCFALGDCSMIKDVSIPSTAQAAGQQANYLAKALNRKSLGKPFKFDNFGSLAYIGKHSGVANLRLTDIIQLNLNGIFGLFIYCGAYWSMSFNWNNLVYLPYYWIKTGIYGKTLKPFYEDEAGFE</sequence>
<comment type="similarity">
    <text evidence="1">Belongs to the NADH dehydrogenase family.</text>
</comment>
<dbReference type="InterPro" id="IPR045024">
    <property type="entry name" value="NDH-2"/>
</dbReference>
<keyword evidence="3" id="KW-0285">Flavoprotein</keyword>
<protein>
    <recommendedName>
        <fullName evidence="2">NADH:ubiquinone reductase (non-electrogenic)</fullName>
        <ecNumber evidence="2">1.6.5.9</ecNumber>
    </recommendedName>
</protein>
<feature type="domain" description="FAD/NAD(P)-binding" evidence="10">
    <location>
        <begin position="13"/>
        <end position="342"/>
    </location>
</feature>
<name>A0A137P9R0_CONC2</name>
<keyword evidence="7" id="KW-0520">NAD</keyword>
<dbReference type="InterPro" id="IPR054585">
    <property type="entry name" value="NDH2-like_C"/>
</dbReference>
<dbReference type="InterPro" id="IPR023753">
    <property type="entry name" value="FAD/NAD-binding_dom"/>
</dbReference>
<evidence type="ECO:0000256" key="6">
    <source>
        <dbReference type="ARBA" id="ARBA00023002"/>
    </source>
</evidence>
<keyword evidence="6" id="KW-0560">Oxidoreductase</keyword>
<reference evidence="12 13" key="1">
    <citation type="journal article" date="2015" name="Genome Biol. Evol.">
        <title>Phylogenomic analyses indicate that early fungi evolved digesting cell walls of algal ancestors of land plants.</title>
        <authorList>
            <person name="Chang Y."/>
            <person name="Wang S."/>
            <person name="Sekimoto S."/>
            <person name="Aerts A.L."/>
            <person name="Choi C."/>
            <person name="Clum A."/>
            <person name="LaButti K.M."/>
            <person name="Lindquist E.A."/>
            <person name="Yee Ngan C."/>
            <person name="Ohm R.A."/>
            <person name="Salamov A.A."/>
            <person name="Grigoriev I.V."/>
            <person name="Spatafora J.W."/>
            <person name="Berbee M.L."/>
        </authorList>
    </citation>
    <scope>NUCLEOTIDE SEQUENCE [LARGE SCALE GENOMIC DNA]</scope>
    <source>
        <strain evidence="12 13">NRRL 28638</strain>
    </source>
</reference>
<keyword evidence="4" id="KW-0274">FAD</keyword>
<evidence type="ECO:0000256" key="4">
    <source>
        <dbReference type="ARBA" id="ARBA00022827"/>
    </source>
</evidence>
<dbReference type="PANTHER" id="PTHR43706:SF47">
    <property type="entry name" value="EXTERNAL NADH-UBIQUINONE OXIDOREDUCTASE 1, MITOCHONDRIAL-RELATED"/>
    <property type="match status" value="1"/>
</dbReference>
<dbReference type="Pfam" id="PF22366">
    <property type="entry name" value="NDH2_C"/>
    <property type="match status" value="1"/>
</dbReference>
<evidence type="ECO:0000256" key="1">
    <source>
        <dbReference type="ARBA" id="ARBA00005272"/>
    </source>
</evidence>
<dbReference type="Pfam" id="PF07992">
    <property type="entry name" value="Pyr_redox_2"/>
    <property type="match status" value="1"/>
</dbReference>
<comment type="catalytic activity">
    <reaction evidence="9">
        <text>a ubiquinone + NADH + H(+) = a ubiquinol + NAD(+)</text>
        <dbReference type="Rhea" id="RHEA:23152"/>
        <dbReference type="Rhea" id="RHEA-COMP:9565"/>
        <dbReference type="Rhea" id="RHEA-COMP:9566"/>
        <dbReference type="ChEBI" id="CHEBI:15378"/>
        <dbReference type="ChEBI" id="CHEBI:16389"/>
        <dbReference type="ChEBI" id="CHEBI:17976"/>
        <dbReference type="ChEBI" id="CHEBI:57540"/>
        <dbReference type="ChEBI" id="CHEBI:57945"/>
    </reaction>
</comment>
<evidence type="ECO:0000256" key="3">
    <source>
        <dbReference type="ARBA" id="ARBA00022630"/>
    </source>
</evidence>
<dbReference type="GO" id="GO:0050136">
    <property type="term" value="F:NADH dehydrogenase (quinone) (non-electrogenic) activity"/>
    <property type="evidence" value="ECO:0007669"/>
    <property type="project" value="UniProtKB-EC"/>
</dbReference>
<evidence type="ECO:0000313" key="13">
    <source>
        <dbReference type="Proteomes" id="UP000070444"/>
    </source>
</evidence>
<feature type="domain" description="External alternative NADH-ubiquinone oxidoreductase-like C-terminal" evidence="11">
    <location>
        <begin position="364"/>
        <end position="426"/>
    </location>
</feature>
<dbReference type="STRING" id="796925.A0A137P9R0"/>
<dbReference type="GO" id="GO:0005739">
    <property type="term" value="C:mitochondrion"/>
    <property type="evidence" value="ECO:0007669"/>
    <property type="project" value="UniProtKB-ARBA"/>
</dbReference>
<dbReference type="SUPFAM" id="SSF51905">
    <property type="entry name" value="FAD/NAD(P)-binding domain"/>
    <property type="match status" value="2"/>
</dbReference>
<dbReference type="OrthoDB" id="9992747at2759"/>
<evidence type="ECO:0000256" key="9">
    <source>
        <dbReference type="ARBA" id="ARBA00049010"/>
    </source>
</evidence>
<evidence type="ECO:0000256" key="5">
    <source>
        <dbReference type="ARBA" id="ARBA00022946"/>
    </source>
</evidence>
<evidence type="ECO:0000259" key="11">
    <source>
        <dbReference type="Pfam" id="PF22366"/>
    </source>
</evidence>
<keyword evidence="13" id="KW-1185">Reference proteome</keyword>
<evidence type="ECO:0000256" key="2">
    <source>
        <dbReference type="ARBA" id="ARBA00012637"/>
    </source>
</evidence>
<dbReference type="Gene3D" id="3.50.50.100">
    <property type="match status" value="1"/>
</dbReference>
<dbReference type="Proteomes" id="UP000070444">
    <property type="component" value="Unassembled WGS sequence"/>
</dbReference>
<organism evidence="12 13">
    <name type="scientific">Conidiobolus coronatus (strain ATCC 28846 / CBS 209.66 / NRRL 28638)</name>
    <name type="common">Delacroixia coronata</name>
    <dbReference type="NCBI Taxonomy" id="796925"/>
    <lineage>
        <taxon>Eukaryota</taxon>
        <taxon>Fungi</taxon>
        <taxon>Fungi incertae sedis</taxon>
        <taxon>Zoopagomycota</taxon>
        <taxon>Entomophthoromycotina</taxon>
        <taxon>Entomophthoromycetes</taxon>
        <taxon>Entomophthorales</taxon>
        <taxon>Ancylistaceae</taxon>
        <taxon>Conidiobolus</taxon>
    </lineage>
</organism>
<evidence type="ECO:0000259" key="10">
    <source>
        <dbReference type="Pfam" id="PF07992"/>
    </source>
</evidence>
<proteinExistence type="inferred from homology"/>
<dbReference type="EC" id="1.6.5.9" evidence="2"/>
<dbReference type="PANTHER" id="PTHR43706">
    <property type="entry name" value="NADH DEHYDROGENASE"/>
    <property type="match status" value="1"/>
</dbReference>
<dbReference type="EMBL" id="KQ964469">
    <property type="protein sequence ID" value="KXN71694.1"/>
    <property type="molecule type" value="Genomic_DNA"/>
</dbReference>
<comment type="catalytic activity">
    <reaction evidence="8">
        <text>a quinone + NADH + H(+) = a quinol + NAD(+)</text>
        <dbReference type="Rhea" id="RHEA:46160"/>
        <dbReference type="ChEBI" id="CHEBI:15378"/>
        <dbReference type="ChEBI" id="CHEBI:24646"/>
        <dbReference type="ChEBI" id="CHEBI:57540"/>
        <dbReference type="ChEBI" id="CHEBI:57945"/>
        <dbReference type="ChEBI" id="CHEBI:132124"/>
        <dbReference type="EC" id="1.6.5.9"/>
    </reaction>
</comment>
<keyword evidence="5" id="KW-0809">Transit peptide</keyword>
<dbReference type="PRINTS" id="PR00368">
    <property type="entry name" value="FADPNR"/>
</dbReference>
<dbReference type="InterPro" id="IPR036188">
    <property type="entry name" value="FAD/NAD-bd_sf"/>
</dbReference>
<gene>
    <name evidence="12" type="ORF">CONCODRAFT_84528</name>
</gene>